<evidence type="ECO:0000313" key="1">
    <source>
        <dbReference type="EMBL" id="MBD3323270.1"/>
    </source>
</evidence>
<organism evidence="1 2">
    <name type="scientific">candidate division KSB3 bacterium</name>
    <dbReference type="NCBI Taxonomy" id="2044937"/>
    <lineage>
        <taxon>Bacteria</taxon>
        <taxon>candidate division KSB3</taxon>
    </lineage>
</organism>
<comment type="caution">
    <text evidence="1">The sequence shown here is derived from an EMBL/GenBank/DDBJ whole genome shotgun (WGS) entry which is preliminary data.</text>
</comment>
<dbReference type="AlphaFoldDB" id="A0A9D5JS76"/>
<sequence length="62" mass="7023">MTERIRVTAAIIVERRQVFIGQRRADDAPQPCRVSLGAWDLSEADQPIARRFMQDLQSKPGA</sequence>
<evidence type="ECO:0000313" key="2">
    <source>
        <dbReference type="Proteomes" id="UP000649604"/>
    </source>
</evidence>
<dbReference type="Proteomes" id="UP000649604">
    <property type="component" value="Unassembled WGS sequence"/>
</dbReference>
<name>A0A9D5JS76_9BACT</name>
<dbReference type="EMBL" id="WJJP01000048">
    <property type="protein sequence ID" value="MBD3323270.1"/>
    <property type="molecule type" value="Genomic_DNA"/>
</dbReference>
<protein>
    <submittedName>
        <fullName evidence="1">Uncharacterized protein</fullName>
    </submittedName>
</protein>
<proteinExistence type="predicted"/>
<accession>A0A9D5JS76</accession>
<reference evidence="1" key="1">
    <citation type="submission" date="2019-11" db="EMBL/GenBank/DDBJ databases">
        <title>Microbial mats filling the niche in hypersaline microbial mats.</title>
        <authorList>
            <person name="Wong H.L."/>
            <person name="Macleod F.I."/>
            <person name="White R.A. III"/>
            <person name="Burns B.P."/>
        </authorList>
    </citation>
    <scope>NUCLEOTIDE SEQUENCE</scope>
    <source>
        <strain evidence="1">Rbin_158</strain>
    </source>
</reference>
<gene>
    <name evidence="1" type="ORF">GF339_01725</name>
</gene>